<accession>M4REA8</accession>
<sequence>MADAEFQLTLPMRGAIDELTEARGGDDISTHAPHAGSDFGFCHTFCVYRQFQLTLPMRGAIVIDQGVSDTLIFQLTLPMRGAMLV</sequence>
<evidence type="ECO:0000313" key="2">
    <source>
        <dbReference type="Proteomes" id="UP000011835"/>
    </source>
</evidence>
<organism evidence="1 2">
    <name type="scientific">Bifidobacterium thermophilum RBL67</name>
    <dbReference type="NCBI Taxonomy" id="1254439"/>
    <lineage>
        <taxon>Bacteria</taxon>
        <taxon>Bacillati</taxon>
        <taxon>Actinomycetota</taxon>
        <taxon>Actinomycetes</taxon>
        <taxon>Bifidobacteriales</taxon>
        <taxon>Bifidobacteriaceae</taxon>
        <taxon>Bifidobacterium</taxon>
    </lineage>
</organism>
<reference evidence="1 2" key="1">
    <citation type="journal article" date="2013" name="Genome Announc.">
        <title>Complete Genome Sequence of the Probiotic Bifidobacterium thermophilum Strain RBL67.</title>
        <authorList>
            <person name="Jans C."/>
            <person name="Lacroix C."/>
            <person name="Follador R."/>
            <person name="Stevens M.J."/>
        </authorList>
    </citation>
    <scope>NUCLEOTIDE SEQUENCE [LARGE SCALE GENOMIC DNA]</scope>
    <source>
        <strain evidence="1 2">RBL67</strain>
    </source>
</reference>
<protein>
    <submittedName>
        <fullName evidence="1">Uncharacterized protein</fullName>
    </submittedName>
</protein>
<proteinExistence type="predicted"/>
<dbReference type="AlphaFoldDB" id="M4REA8"/>
<name>M4REA8_9BIFI</name>
<dbReference type="KEGG" id="btp:D805_0631"/>
<gene>
    <name evidence="1" type="ORF">D805_0631</name>
</gene>
<dbReference type="EMBL" id="CP004346">
    <property type="protein sequence ID" value="AGH40898.1"/>
    <property type="molecule type" value="Genomic_DNA"/>
</dbReference>
<dbReference type="HOGENOM" id="CLU_2506087_0_0_11"/>
<keyword evidence="2" id="KW-1185">Reference proteome</keyword>
<evidence type="ECO:0000313" key="1">
    <source>
        <dbReference type="EMBL" id="AGH40898.1"/>
    </source>
</evidence>
<dbReference type="Proteomes" id="UP000011835">
    <property type="component" value="Chromosome"/>
</dbReference>